<comment type="caution">
    <text evidence="1">The sequence shown here is derived from an EMBL/GenBank/DDBJ whole genome shotgun (WGS) entry which is preliminary data.</text>
</comment>
<evidence type="ECO:0000313" key="1">
    <source>
        <dbReference type="EMBL" id="TLQ03639.1"/>
    </source>
</evidence>
<gene>
    <name evidence="1" type="ORF">FEZ51_08520</name>
</gene>
<dbReference type="AlphaFoldDB" id="A0A5R9BSS5"/>
<dbReference type="NCBIfam" id="TIGR01558">
    <property type="entry name" value="sm_term_P27"/>
    <property type="match status" value="1"/>
</dbReference>
<reference evidence="1 2" key="1">
    <citation type="submission" date="2019-05" db="EMBL/GenBank/DDBJ databases">
        <title>The metagenome of a microbial culture collection derived from dairy environment covers the genomic content of the human microbiome.</title>
        <authorList>
            <person name="Roder T."/>
            <person name="Wuthrich D."/>
            <person name="Sattari Z."/>
            <person name="Von Ah U."/>
            <person name="Bar C."/>
            <person name="Ronchi F."/>
            <person name="Macpherson A.J."/>
            <person name="Ganal-Vonarburg S.C."/>
            <person name="Bruggmann R."/>
            <person name="Vergeres G."/>
        </authorList>
    </citation>
    <scope>NUCLEOTIDE SEQUENCE [LARGE SCALE GENOMIC DNA]</scope>
    <source>
        <strain evidence="1 2">FAM 18815</strain>
    </source>
</reference>
<dbReference type="Proteomes" id="UP000305541">
    <property type="component" value="Unassembled WGS sequence"/>
</dbReference>
<proteinExistence type="predicted"/>
<dbReference type="RefSeq" id="WP_138474745.1">
    <property type="nucleotide sequence ID" value="NZ_VBTH01000017.1"/>
</dbReference>
<accession>A0A5R9BSS5</accession>
<dbReference type="EMBL" id="VBTH01000017">
    <property type="protein sequence ID" value="TLQ03639.1"/>
    <property type="molecule type" value="Genomic_DNA"/>
</dbReference>
<organism evidence="1 2">
    <name type="scientific">Pediococcus stilesii</name>
    <dbReference type="NCBI Taxonomy" id="331679"/>
    <lineage>
        <taxon>Bacteria</taxon>
        <taxon>Bacillati</taxon>
        <taxon>Bacillota</taxon>
        <taxon>Bacilli</taxon>
        <taxon>Lactobacillales</taxon>
        <taxon>Lactobacillaceae</taxon>
        <taxon>Pediococcus</taxon>
    </lineage>
</organism>
<name>A0A5R9BSS5_9LACO</name>
<dbReference type="OrthoDB" id="2146193at2"/>
<dbReference type="InterPro" id="IPR006448">
    <property type="entry name" value="Phage_term_ssu_P27"/>
</dbReference>
<sequence length="147" mass="16334">MVKSLPNNPPKYLTGTAKYIWKRIVPLLEDDGHASDLDRTLVETFCINYQQLRDAYKSIQEEGQTMPIYKSNVSPVTGKVVATDLVGYKRNPSTQIIDTASKNLRSIANELGLSPQSRTDLLDLPKEDDSGETAADAIAEFFKKGDK</sequence>
<protein>
    <submittedName>
        <fullName evidence="1">Phage terminase small subunit P27 family</fullName>
    </submittedName>
</protein>
<dbReference type="Pfam" id="PF05119">
    <property type="entry name" value="Terminase_4"/>
    <property type="match status" value="1"/>
</dbReference>
<evidence type="ECO:0000313" key="2">
    <source>
        <dbReference type="Proteomes" id="UP000305541"/>
    </source>
</evidence>